<dbReference type="SUPFAM" id="SSF53474">
    <property type="entry name" value="alpha/beta-Hydrolases"/>
    <property type="match status" value="1"/>
</dbReference>
<evidence type="ECO:0000256" key="2">
    <source>
        <dbReference type="ARBA" id="ARBA00022801"/>
    </source>
</evidence>
<dbReference type="Proteomes" id="UP001168579">
    <property type="component" value="Unassembled WGS sequence"/>
</dbReference>
<evidence type="ECO:0000313" key="5">
    <source>
        <dbReference type="EMBL" id="MDO1512428.1"/>
    </source>
</evidence>
<keyword evidence="6" id="KW-1185">Reference proteome</keyword>
<dbReference type="Gene3D" id="3.40.50.1820">
    <property type="entry name" value="alpha/beta hydrolase"/>
    <property type="match status" value="1"/>
</dbReference>
<dbReference type="PROSITE" id="PS00122">
    <property type="entry name" value="CARBOXYLESTERASE_B_1"/>
    <property type="match status" value="1"/>
</dbReference>
<sequence>MKYLHLLLCCLTLGCNFHSETIVDTDKGKIEGRYNTDKTVRIFKGIPFASPPVGNLRWKAPQPVLSWNGILQCTEFGPSPIQNTPEPFYCWTEEFIALPEPLNEDCLYLNVWTTAKNKTEKQPVFVWIYGGGLSSGSANCAIYDGEELAKKGVVFVSFNYRVGILGFMAHPELTAESGKNASGNYGIMDQIAALKWIKNNIASFGGDPNNVTIAGQSAGAFSVNTLIASPLSDELFHKAILQSGGLLGSTRTQSLADAEATGIRFMEKVKATTINELRNLPAKDVHLISNDTNVGRFGITTEGYVVPKDIIGHFKNGRQHQIPIISGWVTGDGNFLGDNEMTVEAYYNEAQEEYGAKASDFLTIFPAETKKDVKKVKSKLGMLHFAGVPSHLLATYNTQPTYLYQFGHVPPDKQGFPNYGAFHTSDVPYTLHTLHTWKRNWQPSDKMIEDVLSSYWVNFAKTGNPNNDGLPTWNSYDEQTGNIMVIKDNEPNSEEGFLGNELKFLTINRD</sequence>
<feature type="domain" description="Carboxylesterase type B" evidence="4">
    <location>
        <begin position="20"/>
        <end position="500"/>
    </location>
</feature>
<evidence type="ECO:0000313" key="6">
    <source>
        <dbReference type="Proteomes" id="UP001168579"/>
    </source>
</evidence>
<evidence type="ECO:0000256" key="1">
    <source>
        <dbReference type="ARBA" id="ARBA00005964"/>
    </source>
</evidence>
<dbReference type="RefSeq" id="WP_304435513.1">
    <property type="nucleotide sequence ID" value="NZ_JAUKUC010000001.1"/>
</dbReference>
<dbReference type="Pfam" id="PF00135">
    <property type="entry name" value="COesterase"/>
    <property type="match status" value="1"/>
</dbReference>
<dbReference type="InterPro" id="IPR029058">
    <property type="entry name" value="AB_hydrolase_fold"/>
</dbReference>
<reference evidence="5" key="1">
    <citation type="journal article" date="2014" name="Int. J. Syst. Evol. Microbiol.">
        <title>Complete genome of a new Firmicutes species belonging to the dominant human colonic microbiota ('Ruminococcus bicirculans') reveals two chromosomes and a selective capacity to utilize plant glucans.</title>
        <authorList>
            <consortium name="NISC Comparative Sequencing Program"/>
            <person name="Wegmann U."/>
            <person name="Louis P."/>
            <person name="Goesmann A."/>
            <person name="Henrissat B."/>
            <person name="Duncan S.H."/>
            <person name="Flint H.J."/>
        </authorList>
    </citation>
    <scope>NUCLEOTIDE SEQUENCE</scope>
    <source>
        <strain evidence="5">CECT 8869</strain>
    </source>
</reference>
<dbReference type="EC" id="3.1.1.-" evidence="3"/>
<keyword evidence="2 3" id="KW-0378">Hydrolase</keyword>
<protein>
    <recommendedName>
        <fullName evidence="3">Carboxylic ester hydrolase</fullName>
        <ecNumber evidence="3">3.1.1.-</ecNumber>
    </recommendedName>
</protein>
<organism evidence="5 6">
    <name type="scientific">Maribacter confluentis</name>
    <dbReference type="NCBI Taxonomy" id="1656093"/>
    <lineage>
        <taxon>Bacteria</taxon>
        <taxon>Pseudomonadati</taxon>
        <taxon>Bacteroidota</taxon>
        <taxon>Flavobacteriia</taxon>
        <taxon>Flavobacteriales</taxon>
        <taxon>Flavobacteriaceae</taxon>
        <taxon>Maribacter</taxon>
    </lineage>
</organism>
<evidence type="ECO:0000259" key="4">
    <source>
        <dbReference type="Pfam" id="PF00135"/>
    </source>
</evidence>
<dbReference type="PANTHER" id="PTHR11559">
    <property type="entry name" value="CARBOXYLESTERASE"/>
    <property type="match status" value="1"/>
</dbReference>
<name>A0ABT8RP98_9FLAO</name>
<gene>
    <name evidence="5" type="ORF">Q2T41_07160</name>
</gene>
<comment type="caution">
    <text evidence="5">The sequence shown here is derived from an EMBL/GenBank/DDBJ whole genome shotgun (WGS) entry which is preliminary data.</text>
</comment>
<dbReference type="EMBL" id="JAUKUC010000001">
    <property type="protein sequence ID" value="MDO1512428.1"/>
    <property type="molecule type" value="Genomic_DNA"/>
</dbReference>
<accession>A0ABT8RP98</accession>
<dbReference type="InterPro" id="IPR050309">
    <property type="entry name" value="Type-B_Carboxylest/Lipase"/>
</dbReference>
<dbReference type="InterPro" id="IPR019826">
    <property type="entry name" value="Carboxylesterase_B_AS"/>
</dbReference>
<evidence type="ECO:0000256" key="3">
    <source>
        <dbReference type="RuleBase" id="RU361235"/>
    </source>
</evidence>
<reference evidence="5" key="2">
    <citation type="submission" date="2023-06" db="EMBL/GenBank/DDBJ databases">
        <authorList>
            <person name="Lucena T."/>
            <person name="Sun Q."/>
        </authorList>
    </citation>
    <scope>NUCLEOTIDE SEQUENCE</scope>
    <source>
        <strain evidence="5">CECT 8869</strain>
    </source>
</reference>
<dbReference type="PROSITE" id="PS51257">
    <property type="entry name" value="PROKAR_LIPOPROTEIN"/>
    <property type="match status" value="1"/>
</dbReference>
<comment type="similarity">
    <text evidence="1 3">Belongs to the type-B carboxylesterase/lipase family.</text>
</comment>
<proteinExistence type="inferred from homology"/>
<dbReference type="InterPro" id="IPR002018">
    <property type="entry name" value="CarbesteraseB"/>
</dbReference>